<organism evidence="2 3">
    <name type="scientific">Rhizophagus irregularis</name>
    <dbReference type="NCBI Taxonomy" id="588596"/>
    <lineage>
        <taxon>Eukaryota</taxon>
        <taxon>Fungi</taxon>
        <taxon>Fungi incertae sedis</taxon>
        <taxon>Mucoromycota</taxon>
        <taxon>Glomeromycotina</taxon>
        <taxon>Glomeromycetes</taxon>
        <taxon>Glomerales</taxon>
        <taxon>Glomeraceae</taxon>
        <taxon>Rhizophagus</taxon>
    </lineage>
</organism>
<gene>
    <name evidence="2" type="ORF">RhiirC2_746966</name>
</gene>
<sequence length="59" mass="7081">MVEEEEMEDEEEEEDDDDNGGHAYNEDADYETMRRHQEQLDDQSFSRWLKQARQGGEDI</sequence>
<comment type="caution">
    <text evidence="2">The sequence shown here is derived from an EMBL/GenBank/DDBJ whole genome shotgun (WGS) entry which is preliminary data.</text>
</comment>
<evidence type="ECO:0000313" key="2">
    <source>
        <dbReference type="EMBL" id="PKK70228.1"/>
    </source>
</evidence>
<evidence type="ECO:0000256" key="1">
    <source>
        <dbReference type="SAM" id="MobiDB-lite"/>
    </source>
</evidence>
<dbReference type="AlphaFoldDB" id="A0A2N1N8Q5"/>
<dbReference type="VEuPathDB" id="FungiDB:RhiirFUN_004785"/>
<feature type="region of interest" description="Disordered" evidence="1">
    <location>
        <begin position="1"/>
        <end position="59"/>
    </location>
</feature>
<proteinExistence type="predicted"/>
<protein>
    <submittedName>
        <fullName evidence="2">Uncharacterized protein</fullName>
    </submittedName>
</protein>
<dbReference type="VEuPathDB" id="FungiDB:FUN_023946"/>
<dbReference type="EMBL" id="LLXL01000644">
    <property type="protein sequence ID" value="PKK70228.1"/>
    <property type="molecule type" value="Genomic_DNA"/>
</dbReference>
<feature type="non-terminal residue" evidence="2">
    <location>
        <position position="59"/>
    </location>
</feature>
<name>A0A2N1N8Q5_9GLOM</name>
<dbReference type="VEuPathDB" id="FungiDB:RhiirA1_425786"/>
<evidence type="ECO:0000313" key="3">
    <source>
        <dbReference type="Proteomes" id="UP000233469"/>
    </source>
</evidence>
<reference evidence="2 3" key="1">
    <citation type="submission" date="2016-04" db="EMBL/GenBank/DDBJ databases">
        <title>Genome analyses suggest a sexual origin of heterokaryosis in a supposedly ancient asexual fungus.</title>
        <authorList>
            <person name="Ropars J."/>
            <person name="Sedzielewska K."/>
            <person name="Noel J."/>
            <person name="Charron P."/>
            <person name="Farinelli L."/>
            <person name="Marton T."/>
            <person name="Kruger M."/>
            <person name="Pelin A."/>
            <person name="Brachmann A."/>
            <person name="Corradi N."/>
        </authorList>
    </citation>
    <scope>NUCLEOTIDE SEQUENCE [LARGE SCALE GENOMIC DNA]</scope>
    <source>
        <strain evidence="2 3">C2</strain>
    </source>
</reference>
<accession>A0A2N1N8Q5</accession>
<feature type="compositionally biased region" description="Acidic residues" evidence="1">
    <location>
        <begin position="1"/>
        <end position="18"/>
    </location>
</feature>
<dbReference type="Proteomes" id="UP000233469">
    <property type="component" value="Unassembled WGS sequence"/>
</dbReference>
<reference evidence="2 3" key="2">
    <citation type="submission" date="2017-10" db="EMBL/GenBank/DDBJ databases">
        <title>Extensive intraspecific genome diversity in a model arbuscular mycorrhizal fungus.</title>
        <authorList>
            <person name="Chen E.C.H."/>
            <person name="Morin E."/>
            <person name="Baudet D."/>
            <person name="Noel J."/>
            <person name="Ndikumana S."/>
            <person name="Charron P."/>
            <person name="St-Onge C."/>
            <person name="Giorgi J."/>
            <person name="Grigoriev I.V."/>
            <person name="Roux C."/>
            <person name="Martin F.M."/>
            <person name="Corradi N."/>
        </authorList>
    </citation>
    <scope>NUCLEOTIDE SEQUENCE [LARGE SCALE GENOMIC DNA]</scope>
    <source>
        <strain evidence="2 3">C2</strain>
    </source>
</reference>